<dbReference type="PANTHER" id="PTHR46268:SF6">
    <property type="entry name" value="UNIVERSAL STRESS PROTEIN UP12"/>
    <property type="match status" value="1"/>
</dbReference>
<proteinExistence type="inferred from homology"/>
<keyword evidence="2" id="KW-0963">Cytoplasm</keyword>
<keyword evidence="5" id="KW-1185">Reference proteome</keyword>
<comment type="similarity">
    <text evidence="1 2">Belongs to the universal stress protein A family.</text>
</comment>
<dbReference type="InterPro" id="IPR014729">
    <property type="entry name" value="Rossmann-like_a/b/a_fold"/>
</dbReference>
<dbReference type="EMBL" id="JAUEDK010000002">
    <property type="protein sequence ID" value="MDN0073517.1"/>
    <property type="molecule type" value="Genomic_DNA"/>
</dbReference>
<dbReference type="Pfam" id="PF00582">
    <property type="entry name" value="Usp"/>
    <property type="match status" value="1"/>
</dbReference>
<dbReference type="InterPro" id="IPR006016">
    <property type="entry name" value="UspA"/>
</dbReference>
<name>A0ABT7XIC3_9NEIS</name>
<comment type="caution">
    <text evidence="4">The sequence shown here is derived from an EMBL/GenBank/DDBJ whole genome shotgun (WGS) entry which is preliminary data.</text>
</comment>
<dbReference type="RefSeq" id="WP_289828042.1">
    <property type="nucleotide sequence ID" value="NZ_JAUEDK010000002.1"/>
</dbReference>
<evidence type="ECO:0000313" key="5">
    <source>
        <dbReference type="Proteomes" id="UP001168540"/>
    </source>
</evidence>
<dbReference type="Gene3D" id="3.40.50.620">
    <property type="entry name" value="HUPs"/>
    <property type="match status" value="1"/>
</dbReference>
<comment type="subcellular location">
    <subcellularLocation>
        <location evidence="2">Cytoplasm</location>
    </subcellularLocation>
</comment>
<evidence type="ECO:0000313" key="4">
    <source>
        <dbReference type="EMBL" id="MDN0073517.1"/>
    </source>
</evidence>
<evidence type="ECO:0000259" key="3">
    <source>
        <dbReference type="Pfam" id="PF00582"/>
    </source>
</evidence>
<sequence>MYQRILVPIDGSETAQRGLEEAIALASRLGAKIRLFHVVDSLAVYVGMADQAALDEGRLELRADGLKLLQEARQRVAETGVQVDARLLECAAPSIGELILDEVRLWSADLIVMGTHGHKGMRHLVLGSDAEYVVRRSPVPVLLVRATG</sequence>
<dbReference type="SUPFAM" id="SSF52402">
    <property type="entry name" value="Adenine nucleotide alpha hydrolases-like"/>
    <property type="match status" value="1"/>
</dbReference>
<gene>
    <name evidence="4" type="ORF">QU481_01205</name>
</gene>
<dbReference type="PIRSF" id="PIRSF006276">
    <property type="entry name" value="UspA"/>
    <property type="match status" value="1"/>
</dbReference>
<evidence type="ECO:0000256" key="1">
    <source>
        <dbReference type="ARBA" id="ARBA00008791"/>
    </source>
</evidence>
<accession>A0ABT7XIC3</accession>
<dbReference type="PRINTS" id="PR01438">
    <property type="entry name" value="UNVRSLSTRESS"/>
</dbReference>
<dbReference type="CDD" id="cd00293">
    <property type="entry name" value="USP-like"/>
    <property type="match status" value="1"/>
</dbReference>
<dbReference type="Proteomes" id="UP001168540">
    <property type="component" value="Unassembled WGS sequence"/>
</dbReference>
<organism evidence="4 5">
    <name type="scientific">Crenobacter oryzisoli</name>
    <dbReference type="NCBI Taxonomy" id="3056844"/>
    <lineage>
        <taxon>Bacteria</taxon>
        <taxon>Pseudomonadati</taxon>
        <taxon>Pseudomonadota</taxon>
        <taxon>Betaproteobacteria</taxon>
        <taxon>Neisseriales</taxon>
        <taxon>Neisseriaceae</taxon>
        <taxon>Crenobacter</taxon>
    </lineage>
</organism>
<dbReference type="InterPro" id="IPR006015">
    <property type="entry name" value="Universal_stress_UspA"/>
</dbReference>
<protein>
    <recommendedName>
        <fullName evidence="2">Universal stress protein</fullName>
    </recommendedName>
</protein>
<feature type="domain" description="UspA" evidence="3">
    <location>
        <begin position="1"/>
        <end position="145"/>
    </location>
</feature>
<dbReference type="PANTHER" id="PTHR46268">
    <property type="entry name" value="STRESS RESPONSE PROTEIN NHAX"/>
    <property type="match status" value="1"/>
</dbReference>
<reference evidence="4" key="1">
    <citation type="submission" date="2023-06" db="EMBL/GenBank/DDBJ databases">
        <authorList>
            <person name="Zhang S."/>
        </authorList>
    </citation>
    <scope>NUCLEOTIDE SEQUENCE</scope>
    <source>
        <strain evidence="4">SG2303</strain>
    </source>
</reference>
<evidence type="ECO:0000256" key="2">
    <source>
        <dbReference type="PIRNR" id="PIRNR006276"/>
    </source>
</evidence>